<gene>
    <name evidence="3" type="ORF">GCM10009839_81950</name>
</gene>
<dbReference type="PANTHER" id="PTHR44154">
    <property type="entry name" value="QUINONE OXIDOREDUCTASE"/>
    <property type="match status" value="1"/>
</dbReference>
<dbReference type="CDD" id="cd05289">
    <property type="entry name" value="MDR_like_2"/>
    <property type="match status" value="1"/>
</dbReference>
<evidence type="ECO:0000313" key="3">
    <source>
        <dbReference type="EMBL" id="GAA2059276.1"/>
    </source>
</evidence>
<sequence>MSSAIVFTEYGGPEVLRLVDAEPPAPAAGQVRIRVHAAGLQPADSLLRSGRFRTFMPARFPQRVGNELAGVVEAVGPDVDGWQIGAAVLGPAAAPGAHAEYALADAAQLVAKPADLPWSQAGALSASGQTAATCLFDLGIGEGGGNGEGVGKNIGEGDTVLIHGAAGGVGSMAVQIAAARGARVIGTASERNHEFLRDLGAVPVVYGPGLAERVRQALGAAAGSTPVDAAFDTAGTDDALSASVELVADRSRIGTVAAAADVERYGIRRLSTRRSAEQLRSLVALTEAGRLKVSVQQTFTLEQAVEAYKELDGGHVRGKLVFVMP</sequence>
<protein>
    <submittedName>
        <fullName evidence="3">NADP-dependent oxidoreductase</fullName>
    </submittedName>
</protein>
<comment type="caution">
    <text evidence="3">The sequence shown here is derived from an EMBL/GenBank/DDBJ whole genome shotgun (WGS) entry which is preliminary data.</text>
</comment>
<evidence type="ECO:0000313" key="4">
    <source>
        <dbReference type="Proteomes" id="UP001500751"/>
    </source>
</evidence>
<keyword evidence="4" id="KW-1185">Reference proteome</keyword>
<dbReference type="SUPFAM" id="SSF50129">
    <property type="entry name" value="GroES-like"/>
    <property type="match status" value="1"/>
</dbReference>
<dbReference type="SMART" id="SM00829">
    <property type="entry name" value="PKS_ER"/>
    <property type="match status" value="1"/>
</dbReference>
<dbReference type="PANTHER" id="PTHR44154:SF1">
    <property type="entry name" value="QUINONE OXIDOREDUCTASE"/>
    <property type="match status" value="1"/>
</dbReference>
<name>A0ABN2VDI8_9ACTN</name>
<organism evidence="3 4">
    <name type="scientific">Catenulispora yoronensis</name>
    <dbReference type="NCBI Taxonomy" id="450799"/>
    <lineage>
        <taxon>Bacteria</taxon>
        <taxon>Bacillati</taxon>
        <taxon>Actinomycetota</taxon>
        <taxon>Actinomycetes</taxon>
        <taxon>Catenulisporales</taxon>
        <taxon>Catenulisporaceae</taxon>
        <taxon>Catenulispora</taxon>
    </lineage>
</organism>
<dbReference type="RefSeq" id="WP_344671128.1">
    <property type="nucleotide sequence ID" value="NZ_BAAAQN010000074.1"/>
</dbReference>
<dbReference type="Proteomes" id="UP001500751">
    <property type="component" value="Unassembled WGS sequence"/>
</dbReference>
<dbReference type="Pfam" id="PF08240">
    <property type="entry name" value="ADH_N"/>
    <property type="match status" value="1"/>
</dbReference>
<dbReference type="Gene3D" id="3.40.50.720">
    <property type="entry name" value="NAD(P)-binding Rossmann-like Domain"/>
    <property type="match status" value="1"/>
</dbReference>
<proteinExistence type="predicted"/>
<evidence type="ECO:0000256" key="1">
    <source>
        <dbReference type="ARBA" id="ARBA00022857"/>
    </source>
</evidence>
<evidence type="ECO:0000259" key="2">
    <source>
        <dbReference type="SMART" id="SM00829"/>
    </source>
</evidence>
<dbReference type="InterPro" id="IPR011032">
    <property type="entry name" value="GroES-like_sf"/>
</dbReference>
<dbReference type="InterPro" id="IPR036291">
    <property type="entry name" value="NAD(P)-bd_dom_sf"/>
</dbReference>
<dbReference type="InterPro" id="IPR013154">
    <property type="entry name" value="ADH-like_N"/>
</dbReference>
<dbReference type="SUPFAM" id="SSF51735">
    <property type="entry name" value="NAD(P)-binding Rossmann-fold domains"/>
    <property type="match status" value="1"/>
</dbReference>
<accession>A0ABN2VDI8</accession>
<dbReference type="InterPro" id="IPR020843">
    <property type="entry name" value="ER"/>
</dbReference>
<dbReference type="Pfam" id="PF13602">
    <property type="entry name" value="ADH_zinc_N_2"/>
    <property type="match status" value="1"/>
</dbReference>
<dbReference type="InterPro" id="IPR051603">
    <property type="entry name" value="Zinc-ADH_QOR/CCCR"/>
</dbReference>
<dbReference type="EMBL" id="BAAAQN010000074">
    <property type="protein sequence ID" value="GAA2059276.1"/>
    <property type="molecule type" value="Genomic_DNA"/>
</dbReference>
<feature type="domain" description="Enoyl reductase (ER)" evidence="2">
    <location>
        <begin position="11"/>
        <end position="322"/>
    </location>
</feature>
<reference evidence="3 4" key="1">
    <citation type="journal article" date="2019" name="Int. J. Syst. Evol. Microbiol.">
        <title>The Global Catalogue of Microorganisms (GCM) 10K type strain sequencing project: providing services to taxonomists for standard genome sequencing and annotation.</title>
        <authorList>
            <consortium name="The Broad Institute Genomics Platform"/>
            <consortium name="The Broad Institute Genome Sequencing Center for Infectious Disease"/>
            <person name="Wu L."/>
            <person name="Ma J."/>
        </authorList>
    </citation>
    <scope>NUCLEOTIDE SEQUENCE [LARGE SCALE GENOMIC DNA]</scope>
    <source>
        <strain evidence="3 4">JCM 16014</strain>
    </source>
</reference>
<keyword evidence="1" id="KW-0521">NADP</keyword>
<dbReference type="Gene3D" id="3.90.180.10">
    <property type="entry name" value="Medium-chain alcohol dehydrogenases, catalytic domain"/>
    <property type="match status" value="1"/>
</dbReference>